<dbReference type="Proteomes" id="UP000318571">
    <property type="component" value="Chromosome 12"/>
</dbReference>
<dbReference type="AlphaFoldDB" id="A0A553PTI0"/>
<evidence type="ECO:0000313" key="2">
    <source>
        <dbReference type="EMBL" id="TRY80976.1"/>
    </source>
</evidence>
<organism evidence="2 3">
    <name type="scientific">Tigriopus californicus</name>
    <name type="common">Marine copepod</name>
    <dbReference type="NCBI Taxonomy" id="6832"/>
    <lineage>
        <taxon>Eukaryota</taxon>
        <taxon>Metazoa</taxon>
        <taxon>Ecdysozoa</taxon>
        <taxon>Arthropoda</taxon>
        <taxon>Crustacea</taxon>
        <taxon>Multicrustacea</taxon>
        <taxon>Hexanauplia</taxon>
        <taxon>Copepoda</taxon>
        <taxon>Harpacticoida</taxon>
        <taxon>Harpacticidae</taxon>
        <taxon>Tigriopus</taxon>
    </lineage>
</organism>
<dbReference type="PANTHER" id="PTHR37948:SF1">
    <property type="entry name" value="BLL5189 PROTEIN"/>
    <property type="match status" value="1"/>
</dbReference>
<gene>
    <name evidence="2" type="ORF">TCAL_02966</name>
</gene>
<name>A0A553PTI0_TIGCA</name>
<dbReference type="OMA" id="EHDARGW"/>
<evidence type="ECO:0000256" key="1">
    <source>
        <dbReference type="SAM" id="MobiDB-lite"/>
    </source>
</evidence>
<accession>A0A553PTI0</accession>
<evidence type="ECO:0000313" key="3">
    <source>
        <dbReference type="Proteomes" id="UP000318571"/>
    </source>
</evidence>
<proteinExistence type="predicted"/>
<reference evidence="2 3" key="1">
    <citation type="journal article" date="2018" name="Nat. Ecol. Evol.">
        <title>Genomic signatures of mitonuclear coevolution across populations of Tigriopus californicus.</title>
        <authorList>
            <person name="Barreto F.S."/>
            <person name="Watson E.T."/>
            <person name="Lima T.G."/>
            <person name="Willett C.S."/>
            <person name="Edmands S."/>
            <person name="Li W."/>
            <person name="Burton R.S."/>
        </authorList>
    </citation>
    <scope>NUCLEOTIDE SEQUENCE [LARGE SCALE GENOMIC DNA]</scope>
    <source>
        <strain evidence="2 3">San Diego</strain>
    </source>
</reference>
<feature type="region of interest" description="Disordered" evidence="1">
    <location>
        <begin position="1"/>
        <end position="42"/>
    </location>
</feature>
<dbReference type="PANTHER" id="PTHR37948">
    <property type="entry name" value="ZGC:113208"/>
    <property type="match status" value="1"/>
</dbReference>
<keyword evidence="3" id="KW-1185">Reference proteome</keyword>
<sequence>MPKRALSTLKTAGGSGSKKVKQGVSTTAQADRTAPPPQRNARGQLEFEGFPMFRPNRTPAQVLQAGSFGGTYFRPIYSSVTGEKYGASVWQELPDHWLTGLNVKTQVASSIYDAQVNKYKAKCGGSLEMWESSGWIKAQDPYGWFQWYCRFYQGRRTEDDERQISRWSNCAGEKGRWKNNLITKVVKAGAKFDNPVISPVVRQTLLHWAYELTEEDFIRRKKQLK</sequence>
<dbReference type="OrthoDB" id="4850at2759"/>
<dbReference type="STRING" id="6832.A0A553PTI0"/>
<dbReference type="EMBL" id="VCGU01000001">
    <property type="protein sequence ID" value="TRY80976.1"/>
    <property type="molecule type" value="Genomic_DNA"/>
</dbReference>
<protein>
    <submittedName>
        <fullName evidence="2">Uncharacterized protein</fullName>
    </submittedName>
</protein>
<comment type="caution">
    <text evidence="2">The sequence shown here is derived from an EMBL/GenBank/DDBJ whole genome shotgun (WGS) entry which is preliminary data.</text>
</comment>